<dbReference type="EMBL" id="MN739060">
    <property type="protein sequence ID" value="QHS86684.1"/>
    <property type="molecule type" value="Genomic_DNA"/>
</dbReference>
<organism evidence="1">
    <name type="scientific">viral metagenome</name>
    <dbReference type="NCBI Taxonomy" id="1070528"/>
    <lineage>
        <taxon>unclassified sequences</taxon>
        <taxon>metagenomes</taxon>
        <taxon>organismal metagenomes</taxon>
    </lineage>
</organism>
<protein>
    <submittedName>
        <fullName evidence="1">Uncharacterized protein</fullName>
    </submittedName>
</protein>
<accession>A0A6C0B4G0</accession>
<dbReference type="AlphaFoldDB" id="A0A6C0B4G0"/>
<sequence length="177" mass="20346">MATENTKHLSSSELDTHVNAILTNLKILAKIKTDNKLSFINGQFVIDEWNYSQPIRRWWTQESRQMTIDKLDDFVTELFKLIDNIYDNELSENTNDASKITNSYYVTNSSSTFKSENSTILLTFVTEIQNAIIGLNNLKQTYKLDISTVSSLEMIIEKLNVRAKKVTNILTINSKKI</sequence>
<evidence type="ECO:0000313" key="1">
    <source>
        <dbReference type="EMBL" id="QHS86684.1"/>
    </source>
</evidence>
<name>A0A6C0B4G0_9ZZZZ</name>
<reference evidence="1" key="1">
    <citation type="journal article" date="2020" name="Nature">
        <title>Giant virus diversity and host interactions through global metagenomics.</title>
        <authorList>
            <person name="Schulz F."/>
            <person name="Roux S."/>
            <person name="Paez-Espino D."/>
            <person name="Jungbluth S."/>
            <person name="Walsh D.A."/>
            <person name="Denef V.J."/>
            <person name="McMahon K.D."/>
            <person name="Konstantinidis K.T."/>
            <person name="Eloe-Fadrosh E.A."/>
            <person name="Kyrpides N.C."/>
            <person name="Woyke T."/>
        </authorList>
    </citation>
    <scope>NUCLEOTIDE SEQUENCE</scope>
    <source>
        <strain evidence="1">GVMAG-M-3300009422-16</strain>
    </source>
</reference>
<proteinExistence type="predicted"/>